<accession>A0A1L3LH84</accession>
<proteinExistence type="predicted"/>
<dbReference type="KEGG" id="same:SAMCFNEI73_Ch0080"/>
<protein>
    <submittedName>
        <fullName evidence="2">Uncharacterized protein</fullName>
    </submittedName>
</protein>
<keyword evidence="3" id="KW-1185">Reference proteome</keyword>
<organism evidence="2 3">
    <name type="scientific">Sinorhizobium americanum</name>
    <dbReference type="NCBI Taxonomy" id="194963"/>
    <lineage>
        <taxon>Bacteria</taxon>
        <taxon>Pseudomonadati</taxon>
        <taxon>Pseudomonadota</taxon>
        <taxon>Alphaproteobacteria</taxon>
        <taxon>Hyphomicrobiales</taxon>
        <taxon>Rhizobiaceae</taxon>
        <taxon>Sinorhizobium/Ensifer group</taxon>
        <taxon>Sinorhizobium</taxon>
    </lineage>
</organism>
<evidence type="ECO:0000313" key="3">
    <source>
        <dbReference type="Proteomes" id="UP000182306"/>
    </source>
</evidence>
<dbReference type="AlphaFoldDB" id="A0A1L3LH84"/>
<evidence type="ECO:0000313" key="2">
    <source>
        <dbReference type="EMBL" id="APG89416.1"/>
    </source>
</evidence>
<reference evidence="2 3" key="1">
    <citation type="submission" date="2015-10" db="EMBL/GenBank/DDBJ databases">
        <title>Genomic differences between typical nodule nitrogen-fixing rhizobial strains and those coming from bean seeds.</title>
        <authorList>
            <person name="Peralta H."/>
            <person name="Aguilar-Vera A."/>
            <person name="Diaz R."/>
            <person name="Mora Y."/>
            <person name="Martinez-Batallar G."/>
            <person name="Salazar E."/>
            <person name="Vargas-Lagunas C."/>
            <person name="Encarnacion S."/>
            <person name="Girard L."/>
            <person name="Mora J."/>
        </authorList>
    </citation>
    <scope>NUCLEOTIDE SEQUENCE [LARGE SCALE GENOMIC DNA]</scope>
    <source>
        <strain evidence="2 3">CFNEI 73</strain>
    </source>
</reference>
<gene>
    <name evidence="2" type="ORF">SAMCFNEI73_Ch0080</name>
</gene>
<feature type="compositionally biased region" description="Basic and acidic residues" evidence="1">
    <location>
        <begin position="8"/>
        <end position="25"/>
    </location>
</feature>
<dbReference type="Proteomes" id="UP000182306">
    <property type="component" value="Chromosome"/>
</dbReference>
<evidence type="ECO:0000256" key="1">
    <source>
        <dbReference type="SAM" id="MobiDB-lite"/>
    </source>
</evidence>
<sequence>MPHVAIDGLRHLSDQALRRDGDDKVPGPNPQTGQCET</sequence>
<feature type="region of interest" description="Disordered" evidence="1">
    <location>
        <begin position="1"/>
        <end position="37"/>
    </location>
</feature>
<name>A0A1L3LH84_9HYPH</name>
<dbReference type="EMBL" id="CP013107">
    <property type="protein sequence ID" value="APG89416.1"/>
    <property type="molecule type" value="Genomic_DNA"/>
</dbReference>